<dbReference type="InterPro" id="IPR029063">
    <property type="entry name" value="SAM-dependent_MTases_sf"/>
</dbReference>
<dbReference type="GO" id="GO:0032259">
    <property type="term" value="P:methylation"/>
    <property type="evidence" value="ECO:0007669"/>
    <property type="project" value="UniProtKB-KW"/>
</dbReference>
<dbReference type="GO" id="GO:0003676">
    <property type="term" value="F:nucleic acid binding"/>
    <property type="evidence" value="ECO:0007669"/>
    <property type="project" value="InterPro"/>
</dbReference>
<dbReference type="PANTHER" id="PTHR47739">
    <property type="entry name" value="TRNA1(VAL) (ADENINE(37)-N6)-METHYLTRANSFERASE"/>
    <property type="match status" value="1"/>
</dbReference>
<dbReference type="Gene3D" id="3.40.50.150">
    <property type="entry name" value="Vaccinia Virus protein VP39"/>
    <property type="match status" value="1"/>
</dbReference>
<feature type="region of interest" description="Disordered" evidence="1">
    <location>
        <begin position="97"/>
        <end position="118"/>
    </location>
</feature>
<dbReference type="SUPFAM" id="SSF53335">
    <property type="entry name" value="S-adenosyl-L-methionine-dependent methyltransferases"/>
    <property type="match status" value="1"/>
</dbReference>
<dbReference type="CDD" id="cd02440">
    <property type="entry name" value="AdoMet_MTases"/>
    <property type="match status" value="1"/>
</dbReference>
<organism evidence="3">
    <name type="scientific">gut metagenome</name>
    <dbReference type="NCBI Taxonomy" id="749906"/>
    <lineage>
        <taxon>unclassified sequences</taxon>
        <taxon>metagenomes</taxon>
        <taxon>organismal metagenomes</taxon>
    </lineage>
</organism>
<protein>
    <submittedName>
        <fullName evidence="3">Uncharacterized protein HI0423</fullName>
        <ecNumber evidence="3">2.1.1.55</ecNumber>
    </submittedName>
</protein>
<feature type="domain" description="Methyltransferase small" evidence="2">
    <location>
        <begin position="17"/>
        <end position="102"/>
    </location>
</feature>
<comment type="caution">
    <text evidence="3">The sequence shown here is derived from an EMBL/GenBank/DDBJ whole genome shotgun (WGS) entry which is preliminary data.</text>
</comment>
<dbReference type="EMBL" id="AMCI01007499">
    <property type="protein sequence ID" value="EJW92522.1"/>
    <property type="molecule type" value="Genomic_DNA"/>
</dbReference>
<dbReference type="PROSITE" id="PS00092">
    <property type="entry name" value="N6_MTASE"/>
    <property type="match status" value="1"/>
</dbReference>
<evidence type="ECO:0000313" key="3">
    <source>
        <dbReference type="EMBL" id="EJW92522.1"/>
    </source>
</evidence>
<sequence>MKVGTDGVLLGAWAEVSTSQRILDIGTGSGLIAIMLAQRCQGSITGIDIDADAVKQAQENAQRSPFANQLEMVCSALEDFHPDLRYDNIVSNPPYFEEATLPPDSQRAMARHTSSLSL</sequence>
<evidence type="ECO:0000256" key="1">
    <source>
        <dbReference type="SAM" id="MobiDB-lite"/>
    </source>
</evidence>
<keyword evidence="3" id="KW-0489">Methyltransferase</keyword>
<evidence type="ECO:0000259" key="2">
    <source>
        <dbReference type="Pfam" id="PF05175"/>
    </source>
</evidence>
<dbReference type="InterPro" id="IPR007848">
    <property type="entry name" value="Small_mtfrase_dom"/>
</dbReference>
<proteinExistence type="predicted"/>
<gene>
    <name evidence="3" type="ORF">EVA_19371</name>
</gene>
<dbReference type="Pfam" id="PF05175">
    <property type="entry name" value="MTS"/>
    <property type="match status" value="1"/>
</dbReference>
<accession>J9FSH0</accession>
<dbReference type="InterPro" id="IPR002052">
    <property type="entry name" value="DNA_methylase_N6_adenine_CS"/>
</dbReference>
<dbReference type="PANTHER" id="PTHR47739:SF1">
    <property type="entry name" value="TRNA1(VAL) (ADENINE(37)-N6)-METHYLTRANSFERASE"/>
    <property type="match status" value="1"/>
</dbReference>
<dbReference type="InterPro" id="IPR050210">
    <property type="entry name" value="tRNA_Adenine-N(6)_MTase"/>
</dbReference>
<keyword evidence="3" id="KW-0808">Transferase</keyword>
<dbReference type="EC" id="2.1.1.55" evidence="3"/>
<feature type="non-terminal residue" evidence="3">
    <location>
        <position position="118"/>
    </location>
</feature>
<dbReference type="GO" id="GO:0016430">
    <property type="term" value="F:tRNA (adenine-N6)-methyltransferase activity"/>
    <property type="evidence" value="ECO:0007669"/>
    <property type="project" value="UniProtKB-EC"/>
</dbReference>
<dbReference type="AlphaFoldDB" id="J9FSH0"/>
<reference evidence="3" key="1">
    <citation type="journal article" date="2012" name="PLoS ONE">
        <title>Gene sets for utilization of primary and secondary nutrition supplies in the distal gut of endangered iberian lynx.</title>
        <authorList>
            <person name="Alcaide M."/>
            <person name="Messina E."/>
            <person name="Richter M."/>
            <person name="Bargiela R."/>
            <person name="Peplies J."/>
            <person name="Huws S.A."/>
            <person name="Newbold C.J."/>
            <person name="Golyshin P.N."/>
            <person name="Simon M.A."/>
            <person name="Lopez G."/>
            <person name="Yakimov M.M."/>
            <person name="Ferrer M."/>
        </authorList>
    </citation>
    <scope>NUCLEOTIDE SEQUENCE</scope>
</reference>
<name>J9FSH0_9ZZZZ</name>